<sequence length="124" mass="14303">MKVLRIKPMCRPEVIDIDGSLESLQKEVGGLIQATYPWDDKVALICNDEGKLMGLEFNRPLYNADAQMYDYVVGTFLIVGLTEDDFGSLSDEMIEKYTRMFRRCYGLLEDEDGKRYIVCMKPKQ</sequence>
<dbReference type="InterPro" id="IPR024559">
    <property type="entry name" value="DUF3846"/>
</dbReference>
<protein>
    <submittedName>
        <fullName evidence="2">DUF3846 domain-containing protein</fullName>
    </submittedName>
</protein>
<proteinExistence type="predicted"/>
<keyword evidence="3" id="KW-1185">Reference proteome</keyword>
<feature type="domain" description="DUF3846" evidence="1">
    <location>
        <begin position="1"/>
        <end position="101"/>
    </location>
</feature>
<evidence type="ECO:0000313" key="2">
    <source>
        <dbReference type="EMBL" id="MEQ2361317.1"/>
    </source>
</evidence>
<dbReference type="EMBL" id="JBBMEO010000003">
    <property type="protein sequence ID" value="MEQ2361317.1"/>
    <property type="molecule type" value="Genomic_DNA"/>
</dbReference>
<evidence type="ECO:0000313" key="3">
    <source>
        <dbReference type="Proteomes" id="UP001457197"/>
    </source>
</evidence>
<name>A0ABV1AVU8_9FIRM</name>
<organism evidence="2 3">
    <name type="scientific">Faecalibacterium tardum</name>
    <dbReference type="NCBI Taxonomy" id="3133156"/>
    <lineage>
        <taxon>Bacteria</taxon>
        <taxon>Bacillati</taxon>
        <taxon>Bacillota</taxon>
        <taxon>Clostridia</taxon>
        <taxon>Eubacteriales</taxon>
        <taxon>Oscillospiraceae</taxon>
        <taxon>Faecalibacterium</taxon>
    </lineage>
</organism>
<comment type="caution">
    <text evidence="2">The sequence shown here is derived from an EMBL/GenBank/DDBJ whole genome shotgun (WGS) entry which is preliminary data.</text>
</comment>
<dbReference type="Pfam" id="PF12957">
    <property type="entry name" value="DUF3846"/>
    <property type="match status" value="1"/>
</dbReference>
<dbReference type="RefSeq" id="WP_349151823.1">
    <property type="nucleotide sequence ID" value="NZ_JBBMEO010000003.1"/>
</dbReference>
<accession>A0ABV1AVU8</accession>
<gene>
    <name evidence="2" type="ORF">WMO44_04020</name>
</gene>
<evidence type="ECO:0000259" key="1">
    <source>
        <dbReference type="Pfam" id="PF12957"/>
    </source>
</evidence>
<dbReference type="Proteomes" id="UP001457197">
    <property type="component" value="Unassembled WGS sequence"/>
</dbReference>
<reference evidence="2 3" key="1">
    <citation type="submission" date="2024-03" db="EMBL/GenBank/DDBJ databases">
        <title>Human intestinal bacterial collection.</title>
        <authorList>
            <person name="Pauvert C."/>
            <person name="Hitch T.C.A."/>
            <person name="Clavel T."/>
        </authorList>
    </citation>
    <scope>NUCLEOTIDE SEQUENCE [LARGE SCALE GENOMIC DNA]</scope>
    <source>
        <strain evidence="2 3">CLA-AA-H175</strain>
    </source>
</reference>